<sequence length="134" mass="15144">MYPDITLVTNPNSPPNRIAICSSCKSNPSRNYPSYLSQVPLEIELVRLEKCRYLSPVFLHCSLGRTLKQTPSQNTDRAFLEPSTTVSTLPWLNNSLINAVNWLKENNSYLHEYTNLLQTNLSTQPPLPTATHLS</sequence>
<comment type="caution">
    <text evidence="1">The sequence shown here is derived from an EMBL/GenBank/DDBJ whole genome shotgun (WGS) entry which is preliminary data.</text>
</comment>
<feature type="non-terminal residue" evidence="1">
    <location>
        <position position="134"/>
    </location>
</feature>
<dbReference type="EMBL" id="CAJVQC010156999">
    <property type="protein sequence ID" value="CAG8847658.1"/>
    <property type="molecule type" value="Genomic_DNA"/>
</dbReference>
<dbReference type="Proteomes" id="UP000789920">
    <property type="component" value="Unassembled WGS sequence"/>
</dbReference>
<proteinExistence type="predicted"/>
<gene>
    <name evidence="1" type="ORF">RPERSI_LOCUS34736</name>
</gene>
<accession>A0ACA9SS88</accession>
<reference evidence="1" key="1">
    <citation type="submission" date="2021-06" db="EMBL/GenBank/DDBJ databases">
        <authorList>
            <person name="Kallberg Y."/>
            <person name="Tangrot J."/>
            <person name="Rosling A."/>
        </authorList>
    </citation>
    <scope>NUCLEOTIDE SEQUENCE</scope>
    <source>
        <strain evidence="1">MA461A</strain>
    </source>
</reference>
<keyword evidence="2" id="KW-1185">Reference proteome</keyword>
<organism evidence="1 2">
    <name type="scientific">Racocetra persica</name>
    <dbReference type="NCBI Taxonomy" id="160502"/>
    <lineage>
        <taxon>Eukaryota</taxon>
        <taxon>Fungi</taxon>
        <taxon>Fungi incertae sedis</taxon>
        <taxon>Mucoromycota</taxon>
        <taxon>Glomeromycotina</taxon>
        <taxon>Glomeromycetes</taxon>
        <taxon>Diversisporales</taxon>
        <taxon>Gigasporaceae</taxon>
        <taxon>Racocetra</taxon>
    </lineage>
</organism>
<name>A0ACA9SS88_9GLOM</name>
<evidence type="ECO:0000313" key="1">
    <source>
        <dbReference type="EMBL" id="CAG8847658.1"/>
    </source>
</evidence>
<protein>
    <submittedName>
        <fullName evidence="1">24892_t:CDS:1</fullName>
    </submittedName>
</protein>
<evidence type="ECO:0000313" key="2">
    <source>
        <dbReference type="Proteomes" id="UP000789920"/>
    </source>
</evidence>